<dbReference type="NCBIfam" id="TIGR04370">
    <property type="entry name" value="glyco_rpt_poly"/>
    <property type="match status" value="1"/>
</dbReference>
<reference evidence="2 3" key="1">
    <citation type="journal article" date="2007" name="Int. J. Syst. Evol. Microbiol.">
        <title>Oceanobacillus profundus sp. nov., isolated from a deep-sea sediment core.</title>
        <authorList>
            <person name="Kim Y.G."/>
            <person name="Choi D.H."/>
            <person name="Hyun S."/>
            <person name="Cho B.C."/>
        </authorList>
    </citation>
    <scope>NUCLEOTIDE SEQUENCE [LARGE SCALE GENOMIC DNA]</scope>
    <source>
        <strain evidence="2 3">DSM 18246</strain>
    </source>
</reference>
<dbReference type="EMBL" id="QWEH01000014">
    <property type="protein sequence ID" value="RHW30393.1"/>
    <property type="molecule type" value="Genomic_DNA"/>
</dbReference>
<evidence type="ECO:0000313" key="3">
    <source>
        <dbReference type="Proteomes" id="UP000285456"/>
    </source>
</evidence>
<feature type="transmembrane region" description="Helical" evidence="1">
    <location>
        <begin position="170"/>
        <end position="189"/>
    </location>
</feature>
<keyword evidence="3" id="KW-1185">Reference proteome</keyword>
<feature type="transmembrane region" description="Helical" evidence="1">
    <location>
        <begin position="36"/>
        <end position="54"/>
    </location>
</feature>
<feature type="transmembrane region" description="Helical" evidence="1">
    <location>
        <begin position="223"/>
        <end position="238"/>
    </location>
</feature>
<feature type="transmembrane region" description="Helical" evidence="1">
    <location>
        <begin position="413"/>
        <end position="432"/>
    </location>
</feature>
<feature type="transmembrane region" description="Helical" evidence="1">
    <location>
        <begin position="117"/>
        <end position="136"/>
    </location>
</feature>
<keyword evidence="1" id="KW-0472">Membrane</keyword>
<organism evidence="2 3">
    <name type="scientific">Oceanobacillus profundus</name>
    <dbReference type="NCBI Taxonomy" id="372463"/>
    <lineage>
        <taxon>Bacteria</taxon>
        <taxon>Bacillati</taxon>
        <taxon>Bacillota</taxon>
        <taxon>Bacilli</taxon>
        <taxon>Bacillales</taxon>
        <taxon>Bacillaceae</taxon>
        <taxon>Oceanobacillus</taxon>
    </lineage>
</organism>
<protein>
    <submittedName>
        <fullName evidence="2">Oligosaccharide repeat unit polymerase</fullName>
    </submittedName>
</protein>
<dbReference type="OrthoDB" id="6199500at2"/>
<accession>A0A417YCP6</accession>
<dbReference type="AlphaFoldDB" id="A0A417YCP6"/>
<gene>
    <name evidence="2" type="ORF">D1B32_17640</name>
</gene>
<dbReference type="RefSeq" id="WP_118890025.1">
    <property type="nucleotide sequence ID" value="NZ_PHUT01000001.1"/>
</dbReference>
<name>A0A417YCP6_9BACI</name>
<dbReference type="Proteomes" id="UP000285456">
    <property type="component" value="Unassembled WGS sequence"/>
</dbReference>
<keyword evidence="1" id="KW-1133">Transmembrane helix</keyword>
<feature type="transmembrane region" description="Helical" evidence="1">
    <location>
        <begin position="6"/>
        <end position="24"/>
    </location>
</feature>
<feature type="transmembrane region" description="Helical" evidence="1">
    <location>
        <begin position="74"/>
        <end position="96"/>
    </location>
</feature>
<feature type="transmembrane region" description="Helical" evidence="1">
    <location>
        <begin position="355"/>
        <end position="378"/>
    </location>
</feature>
<evidence type="ECO:0000256" key="1">
    <source>
        <dbReference type="SAM" id="Phobius"/>
    </source>
</evidence>
<keyword evidence="1" id="KW-0812">Transmembrane</keyword>
<comment type="caution">
    <text evidence="2">The sequence shown here is derived from an EMBL/GenBank/DDBJ whole genome shotgun (WGS) entry which is preliminary data.</text>
</comment>
<proteinExistence type="predicted"/>
<sequence length="454" mass="51868">MTSILFFLTFSLTVLFFVALAKLVKINLFSPSIITIFFWMYLVFAYLGIFGLYFGLDEYRFILGVNDRLRIIQLWVYSSIALLSIIIGFIFSNKLLRMNLNSNNFKKEQLTLTKSTKFVLLILFSVSIIVFLIYLSKLPSIPIVSLLLGTSEGSLKALRSAATNAFPGGYHWYSLFFNSIFCLLCYVTFAELLKKYNKINIFIFASVFAFTAFAAIVPTHKAPIIWIFIGLLITYMIVRNKRFSFKTIMIFTVIAIPSLTFMYKFFMGYEDRTLFEIFNSIISRTFTGQITPAYFYLEIFPEKVDFLLGRSLPNPMGILPWEHYQINVEVMNYMNPHLVGSDIVGSAPTVYWAEAYANFGFLGIIVTSIIIGVILYSVQYIVLSLPKSSLTIGLNTWLMLELQKLSITGISNFMLNIDLFVICIIGFFLIIFENNIAKNKYKAKVVSPLTNLNG</sequence>
<evidence type="ECO:0000313" key="2">
    <source>
        <dbReference type="EMBL" id="RHW30393.1"/>
    </source>
</evidence>
<feature type="transmembrane region" description="Helical" evidence="1">
    <location>
        <begin position="201"/>
        <end position="217"/>
    </location>
</feature>